<organism evidence="6 7">
    <name type="scientific">Selenihalanaerobacter shriftii</name>
    <dbReference type="NCBI Taxonomy" id="142842"/>
    <lineage>
        <taxon>Bacteria</taxon>
        <taxon>Bacillati</taxon>
        <taxon>Bacillota</taxon>
        <taxon>Clostridia</taxon>
        <taxon>Halanaerobiales</taxon>
        <taxon>Halobacteroidaceae</taxon>
        <taxon>Selenihalanaerobacter</taxon>
    </lineage>
</organism>
<proteinExistence type="inferred from homology"/>
<keyword evidence="7" id="KW-1185">Reference proteome</keyword>
<gene>
    <name evidence="6" type="ORF">SAMN02745118_02087</name>
</gene>
<dbReference type="HAMAP" id="MF_01874">
    <property type="entry name" value="UPF0756"/>
    <property type="match status" value="1"/>
</dbReference>
<keyword evidence="3 5" id="KW-1133">Transmembrane helix</keyword>
<dbReference type="InterPro" id="IPR007382">
    <property type="entry name" value="UPF0756_TM"/>
</dbReference>
<dbReference type="PANTHER" id="PTHR38452:SF1">
    <property type="entry name" value="UPF0756 MEMBRANE PROTEIN YEAL"/>
    <property type="match status" value="1"/>
</dbReference>
<accession>A0A1T4P9H6</accession>
<keyword evidence="1 5" id="KW-1003">Cell membrane</keyword>
<evidence type="ECO:0000256" key="4">
    <source>
        <dbReference type="ARBA" id="ARBA00023136"/>
    </source>
</evidence>
<evidence type="ECO:0000313" key="7">
    <source>
        <dbReference type="Proteomes" id="UP000190625"/>
    </source>
</evidence>
<name>A0A1T4P9H6_9FIRM</name>
<sequence length="152" mass="16241">MGKEYILIFIIFALGVLAKSDLLSLAAVILFLLKFLQLHSIFPILEDKGLDIGLLFLILAVLAPLITNSKALSELMNVFKSPLGILALIGGLLATQLNGMGLNLLEDKPQLIIGMVLGSLIGIIFLDGIPVGPLMAGGVTAFFLKLFKILIN</sequence>
<feature type="transmembrane region" description="Helical" evidence="5">
    <location>
        <begin position="109"/>
        <end position="126"/>
    </location>
</feature>
<feature type="transmembrane region" description="Helical" evidence="5">
    <location>
        <begin position="48"/>
        <end position="66"/>
    </location>
</feature>
<comment type="similarity">
    <text evidence="5">Belongs to the UPF0756 family.</text>
</comment>
<protein>
    <recommendedName>
        <fullName evidence="5">UPF0756 membrane protein SAMN02745118_02087</fullName>
    </recommendedName>
</protein>
<dbReference type="STRING" id="142842.SAMN02745118_02087"/>
<evidence type="ECO:0000256" key="2">
    <source>
        <dbReference type="ARBA" id="ARBA00022692"/>
    </source>
</evidence>
<dbReference type="EMBL" id="FUWM01000018">
    <property type="protein sequence ID" value="SJZ88193.1"/>
    <property type="molecule type" value="Genomic_DNA"/>
</dbReference>
<dbReference type="Proteomes" id="UP000190625">
    <property type="component" value="Unassembled WGS sequence"/>
</dbReference>
<evidence type="ECO:0000256" key="3">
    <source>
        <dbReference type="ARBA" id="ARBA00022989"/>
    </source>
</evidence>
<dbReference type="Pfam" id="PF04284">
    <property type="entry name" value="DUF441"/>
    <property type="match status" value="1"/>
</dbReference>
<keyword evidence="4 5" id="KW-0472">Membrane</keyword>
<dbReference type="RefSeq" id="WP_143555699.1">
    <property type="nucleotide sequence ID" value="NZ_FUWM01000018.1"/>
</dbReference>
<keyword evidence="2 5" id="KW-0812">Transmembrane</keyword>
<feature type="transmembrane region" description="Helical" evidence="5">
    <location>
        <begin position="78"/>
        <end position="97"/>
    </location>
</feature>
<dbReference type="AlphaFoldDB" id="A0A1T4P9H6"/>
<dbReference type="OrthoDB" id="80306at2"/>
<feature type="transmembrane region" description="Helical" evidence="5">
    <location>
        <begin position="6"/>
        <end position="36"/>
    </location>
</feature>
<evidence type="ECO:0000256" key="5">
    <source>
        <dbReference type="HAMAP-Rule" id="MF_01874"/>
    </source>
</evidence>
<dbReference type="GO" id="GO:0005886">
    <property type="term" value="C:plasma membrane"/>
    <property type="evidence" value="ECO:0007669"/>
    <property type="project" value="UniProtKB-SubCell"/>
</dbReference>
<dbReference type="PANTHER" id="PTHR38452">
    <property type="entry name" value="UPF0756 MEMBRANE PROTEIN YEAL"/>
    <property type="match status" value="1"/>
</dbReference>
<comment type="subcellular location">
    <subcellularLocation>
        <location evidence="5">Cell membrane</location>
        <topology evidence="5">Multi-pass membrane protein</topology>
    </subcellularLocation>
</comment>
<reference evidence="7" key="1">
    <citation type="submission" date="2017-02" db="EMBL/GenBank/DDBJ databases">
        <authorList>
            <person name="Varghese N."/>
            <person name="Submissions S."/>
        </authorList>
    </citation>
    <scope>NUCLEOTIDE SEQUENCE [LARGE SCALE GENOMIC DNA]</scope>
    <source>
        <strain evidence="7">ATCC BAA-73</strain>
    </source>
</reference>
<evidence type="ECO:0000313" key="6">
    <source>
        <dbReference type="EMBL" id="SJZ88193.1"/>
    </source>
</evidence>
<evidence type="ECO:0000256" key="1">
    <source>
        <dbReference type="ARBA" id="ARBA00022475"/>
    </source>
</evidence>